<sequence length="171" mass="18733">MLTADRELVPFRTSAILPIVFFLPPLVSFAVAPGAVWAEYPGILFHLAILVLIARMDAPEWARAAGYGWIVIDVVTGVLVINEVPEDITWPIRLGGHVLAGVWMIAASLLAESKAVRIAGVIVGSWLALYSFGSHYLPRPFLYPASILTVVWLGLLAAYYRPVRRAEPTAR</sequence>
<reference evidence="2 3" key="1">
    <citation type="submission" date="2019-07" db="EMBL/GenBank/DDBJ databases">
        <title>Whole genome shotgun sequence of Nocardia ninae NBRC 108245.</title>
        <authorList>
            <person name="Hosoyama A."/>
            <person name="Uohara A."/>
            <person name="Ohji S."/>
            <person name="Ichikawa N."/>
        </authorList>
    </citation>
    <scope>NUCLEOTIDE SEQUENCE [LARGE SCALE GENOMIC DNA]</scope>
    <source>
        <strain evidence="2 3">NBRC 108245</strain>
    </source>
</reference>
<comment type="caution">
    <text evidence="2">The sequence shown here is derived from an EMBL/GenBank/DDBJ whole genome shotgun (WGS) entry which is preliminary data.</text>
</comment>
<feature type="transmembrane region" description="Helical" evidence="1">
    <location>
        <begin position="12"/>
        <end position="31"/>
    </location>
</feature>
<feature type="transmembrane region" description="Helical" evidence="1">
    <location>
        <begin position="90"/>
        <end position="111"/>
    </location>
</feature>
<feature type="transmembrane region" description="Helical" evidence="1">
    <location>
        <begin position="37"/>
        <end position="54"/>
    </location>
</feature>
<dbReference type="AlphaFoldDB" id="A0A511M628"/>
<proteinExistence type="predicted"/>
<keyword evidence="1" id="KW-1133">Transmembrane helix</keyword>
<feature type="transmembrane region" description="Helical" evidence="1">
    <location>
        <begin position="143"/>
        <end position="161"/>
    </location>
</feature>
<feature type="transmembrane region" description="Helical" evidence="1">
    <location>
        <begin position="118"/>
        <end position="137"/>
    </location>
</feature>
<dbReference type="OrthoDB" id="3528804at2"/>
<dbReference type="Proteomes" id="UP000321424">
    <property type="component" value="Unassembled WGS sequence"/>
</dbReference>
<organism evidence="2 3">
    <name type="scientific">Nocardia ninae NBRC 108245</name>
    <dbReference type="NCBI Taxonomy" id="1210091"/>
    <lineage>
        <taxon>Bacteria</taxon>
        <taxon>Bacillati</taxon>
        <taxon>Actinomycetota</taxon>
        <taxon>Actinomycetes</taxon>
        <taxon>Mycobacteriales</taxon>
        <taxon>Nocardiaceae</taxon>
        <taxon>Nocardia</taxon>
    </lineage>
</organism>
<evidence type="ECO:0000256" key="1">
    <source>
        <dbReference type="SAM" id="Phobius"/>
    </source>
</evidence>
<keyword evidence="1" id="KW-0812">Transmembrane</keyword>
<feature type="transmembrane region" description="Helical" evidence="1">
    <location>
        <begin position="66"/>
        <end position="84"/>
    </location>
</feature>
<keyword evidence="3" id="KW-1185">Reference proteome</keyword>
<protein>
    <submittedName>
        <fullName evidence="2">Uncharacterized protein</fullName>
    </submittedName>
</protein>
<accession>A0A511M628</accession>
<evidence type="ECO:0000313" key="3">
    <source>
        <dbReference type="Proteomes" id="UP000321424"/>
    </source>
</evidence>
<keyword evidence="1" id="KW-0472">Membrane</keyword>
<gene>
    <name evidence="2" type="ORF">NN4_06020</name>
</gene>
<dbReference type="EMBL" id="BJXA01000002">
    <property type="protein sequence ID" value="GEM36083.1"/>
    <property type="molecule type" value="Genomic_DNA"/>
</dbReference>
<dbReference type="RefSeq" id="WP_147128384.1">
    <property type="nucleotide sequence ID" value="NZ_BJXA01000002.1"/>
</dbReference>
<evidence type="ECO:0000313" key="2">
    <source>
        <dbReference type="EMBL" id="GEM36083.1"/>
    </source>
</evidence>
<name>A0A511M628_9NOCA</name>